<dbReference type="Gene3D" id="3.40.50.150">
    <property type="entry name" value="Vaccinia Virus protein VP39"/>
    <property type="match status" value="1"/>
</dbReference>
<comment type="similarity">
    <text evidence="6">Belongs to the class I-like SAM-binding methyltransferase superfamily. MenG/UbiE family.</text>
</comment>
<protein>
    <recommendedName>
        <fullName evidence="6">Ubiquinone/menaquinone biosynthesis C-methyltransferase UbiE</fullName>
        <ecNumber evidence="6">2.1.1.163</ecNumber>
        <ecNumber evidence="6">2.1.1.201</ecNumber>
    </recommendedName>
    <alternativeName>
        <fullName evidence="6">2-methoxy-6-polyprenyl-1,4-benzoquinol methylase</fullName>
    </alternativeName>
    <alternativeName>
        <fullName evidence="6">Demethylmenaquinone methyltransferase</fullName>
    </alternativeName>
</protein>
<dbReference type="EMBL" id="CP011126">
    <property type="protein sequence ID" value="AKQ34015.1"/>
    <property type="molecule type" value="Genomic_DNA"/>
</dbReference>
<name>A0ABN4HTF0_9COXI</name>
<evidence type="ECO:0000256" key="3">
    <source>
        <dbReference type="ARBA" id="ARBA00022679"/>
    </source>
</evidence>
<accession>A0ABN4HTF0</accession>
<dbReference type="PANTHER" id="PTHR43591:SF24">
    <property type="entry name" value="2-METHOXY-6-POLYPRENYL-1,4-BENZOQUINOL METHYLASE, MITOCHONDRIAL"/>
    <property type="match status" value="1"/>
</dbReference>
<evidence type="ECO:0000256" key="1">
    <source>
        <dbReference type="ARBA" id="ARBA00022428"/>
    </source>
</evidence>
<keyword evidence="2 6" id="KW-0489">Methyltransferase</keyword>
<sequence>MNKIEKTTYFGYQTIPENQKTDKVKNVFESVASKYDLMNDLMSLGIHRFWKDFAIKLSQLRPGHQVLDLAGGTGDLAKRISLIIGNNGTVVLADISDAMLTIGRNRLLDQGIFRNIQFIQTNAEVLPFPDNFFDRIIIGFGLRNVTDKMAALHSMYQVLKPGGLVTILEFSKPHSLLQDLYDLYSFKLLPWLGKKVANDEESYRYLVESIRMHPDQKNLIKMMTEAGLEDCDYHNLSGGIVAVHRGYKF</sequence>
<dbReference type="HAMAP" id="MF_01813">
    <property type="entry name" value="MenG_UbiE_methyltr"/>
    <property type="match status" value="1"/>
</dbReference>
<dbReference type="PROSITE" id="PS51608">
    <property type="entry name" value="SAM_MT_UBIE"/>
    <property type="match status" value="1"/>
</dbReference>
<evidence type="ECO:0000313" key="8">
    <source>
        <dbReference type="Proteomes" id="UP000063965"/>
    </source>
</evidence>
<comment type="pathway">
    <text evidence="6">Quinol/quinone metabolism; menaquinone biosynthesis; menaquinol from 1,4-dihydroxy-2-naphthoate: step 2/2.</text>
</comment>
<comment type="catalytic activity">
    <reaction evidence="6">
        <text>a 2-methoxy-6-(all-trans-polyprenyl)benzene-1,4-diol + S-adenosyl-L-methionine = a 5-methoxy-2-methyl-3-(all-trans-polyprenyl)benzene-1,4-diol + S-adenosyl-L-homocysteine + H(+)</text>
        <dbReference type="Rhea" id="RHEA:28286"/>
        <dbReference type="Rhea" id="RHEA-COMP:10858"/>
        <dbReference type="Rhea" id="RHEA-COMP:10859"/>
        <dbReference type="ChEBI" id="CHEBI:15378"/>
        <dbReference type="ChEBI" id="CHEBI:57856"/>
        <dbReference type="ChEBI" id="CHEBI:59789"/>
        <dbReference type="ChEBI" id="CHEBI:84166"/>
        <dbReference type="ChEBI" id="CHEBI:84167"/>
        <dbReference type="EC" id="2.1.1.201"/>
    </reaction>
</comment>
<feature type="binding site" evidence="6">
    <location>
        <position position="94"/>
    </location>
    <ligand>
        <name>S-adenosyl-L-methionine</name>
        <dbReference type="ChEBI" id="CHEBI:59789"/>
    </ligand>
</feature>
<dbReference type="EC" id="2.1.1.201" evidence="6"/>
<feature type="binding site" evidence="6">
    <location>
        <position position="73"/>
    </location>
    <ligand>
        <name>S-adenosyl-L-methionine</name>
        <dbReference type="ChEBI" id="CHEBI:59789"/>
    </ligand>
</feature>
<comment type="catalytic activity">
    <reaction evidence="6">
        <text>a 2-demethylmenaquinol + S-adenosyl-L-methionine = a menaquinol + S-adenosyl-L-homocysteine + H(+)</text>
        <dbReference type="Rhea" id="RHEA:42640"/>
        <dbReference type="Rhea" id="RHEA-COMP:9539"/>
        <dbReference type="Rhea" id="RHEA-COMP:9563"/>
        <dbReference type="ChEBI" id="CHEBI:15378"/>
        <dbReference type="ChEBI" id="CHEBI:18151"/>
        <dbReference type="ChEBI" id="CHEBI:55437"/>
        <dbReference type="ChEBI" id="CHEBI:57856"/>
        <dbReference type="ChEBI" id="CHEBI:59789"/>
        <dbReference type="EC" id="2.1.1.163"/>
    </reaction>
</comment>
<gene>
    <name evidence="6 7" type="primary">ubiE</name>
    <name evidence="7" type="ORF">CleRT_15440</name>
</gene>
<dbReference type="Proteomes" id="UP000063965">
    <property type="component" value="Chromosome"/>
</dbReference>
<dbReference type="EC" id="2.1.1.163" evidence="6"/>
<evidence type="ECO:0000256" key="5">
    <source>
        <dbReference type="ARBA" id="ARBA00022691"/>
    </source>
</evidence>
<dbReference type="GO" id="GO:0008168">
    <property type="term" value="F:methyltransferase activity"/>
    <property type="evidence" value="ECO:0007669"/>
    <property type="project" value="UniProtKB-KW"/>
</dbReference>
<feature type="binding site" evidence="6">
    <location>
        <begin position="122"/>
        <end position="123"/>
    </location>
    <ligand>
        <name>S-adenosyl-L-methionine</name>
        <dbReference type="ChEBI" id="CHEBI:59789"/>
    </ligand>
</feature>
<dbReference type="InterPro" id="IPR004033">
    <property type="entry name" value="UbiE/COQ5_MeTrFase"/>
</dbReference>
<keyword evidence="7" id="KW-0830">Ubiquinone</keyword>
<reference evidence="7 8" key="1">
    <citation type="journal article" date="2015" name="Genome Biol. Evol.">
        <title>Distinctive Genome Reduction Rates Revealed by Genomic Analyses of Two Coxiella-Like Endosymbionts in Ticks.</title>
        <authorList>
            <person name="Gottlieb Y."/>
            <person name="Lalzar I."/>
            <person name="Klasson L."/>
        </authorList>
    </citation>
    <scope>NUCLEOTIDE SEQUENCE [LARGE SCALE GENOMIC DNA]</scope>
    <source>
        <strain evidence="7 8">CRt</strain>
    </source>
</reference>
<dbReference type="InterPro" id="IPR023576">
    <property type="entry name" value="UbiE/COQ5_MeTrFase_CS"/>
</dbReference>
<comment type="function">
    <text evidence="6">Methyltransferase required for the conversion of demethylmenaquinol (DMKH2) to menaquinol (MKH2) and the conversion of 2-polyprenyl-6-methoxy-1,4-benzoquinol (DDMQH2) to 2-polyprenyl-3-methyl-6-methoxy-1,4-benzoquinol (DMQH2).</text>
</comment>
<keyword evidence="8" id="KW-1185">Reference proteome</keyword>
<keyword evidence="5 6" id="KW-0949">S-adenosyl-L-methionine</keyword>
<dbReference type="Pfam" id="PF01209">
    <property type="entry name" value="Ubie_methyltran"/>
    <property type="match status" value="1"/>
</dbReference>
<dbReference type="NCBIfam" id="TIGR01934">
    <property type="entry name" value="MenG_MenH_UbiE"/>
    <property type="match status" value="1"/>
</dbReference>
<organism evidence="7 8">
    <name type="scientific">Candidatus Coxiella mudrowiae</name>
    <dbReference type="NCBI Taxonomy" id="2054173"/>
    <lineage>
        <taxon>Bacteria</taxon>
        <taxon>Pseudomonadati</taxon>
        <taxon>Pseudomonadota</taxon>
        <taxon>Gammaproteobacteria</taxon>
        <taxon>Legionellales</taxon>
        <taxon>Coxiellaceae</taxon>
        <taxon>Coxiella</taxon>
    </lineage>
</organism>
<evidence type="ECO:0000256" key="6">
    <source>
        <dbReference type="HAMAP-Rule" id="MF_01813"/>
    </source>
</evidence>
<evidence type="ECO:0000256" key="4">
    <source>
        <dbReference type="ARBA" id="ARBA00022688"/>
    </source>
</evidence>
<dbReference type="InterPro" id="IPR029063">
    <property type="entry name" value="SAM-dependent_MTases_sf"/>
</dbReference>
<dbReference type="PROSITE" id="PS01183">
    <property type="entry name" value="UBIE_1"/>
    <property type="match status" value="1"/>
</dbReference>
<comment type="caution">
    <text evidence="6">Lacks conserved residue(s) required for the propagation of feature annotation.</text>
</comment>
<evidence type="ECO:0000256" key="2">
    <source>
        <dbReference type="ARBA" id="ARBA00022603"/>
    </source>
</evidence>
<dbReference type="PANTHER" id="PTHR43591">
    <property type="entry name" value="METHYLTRANSFERASE"/>
    <property type="match status" value="1"/>
</dbReference>
<keyword evidence="1 6" id="KW-0474">Menaquinone biosynthesis</keyword>
<dbReference type="GO" id="GO:0032259">
    <property type="term" value="P:methylation"/>
    <property type="evidence" value="ECO:0007669"/>
    <property type="project" value="UniProtKB-KW"/>
</dbReference>
<dbReference type="CDD" id="cd02440">
    <property type="entry name" value="AdoMet_MTases"/>
    <property type="match status" value="1"/>
</dbReference>
<evidence type="ECO:0000313" key="7">
    <source>
        <dbReference type="EMBL" id="AKQ34015.1"/>
    </source>
</evidence>
<keyword evidence="4 6" id="KW-0831">Ubiquinone biosynthesis</keyword>
<proteinExistence type="inferred from homology"/>
<dbReference type="NCBIfam" id="NF001240">
    <property type="entry name" value="PRK00216.1-1"/>
    <property type="match status" value="1"/>
</dbReference>
<keyword evidence="3 6" id="KW-0808">Transferase</keyword>
<comment type="pathway">
    <text evidence="6">Cofactor biosynthesis; ubiquinone biosynthesis.</text>
</comment>
<dbReference type="SUPFAM" id="SSF53335">
    <property type="entry name" value="S-adenosyl-L-methionine-dependent methyltransferases"/>
    <property type="match status" value="1"/>
</dbReference>
<dbReference type="NCBIfam" id="NF001244">
    <property type="entry name" value="PRK00216.1-5"/>
    <property type="match status" value="1"/>
</dbReference>
<dbReference type="RefSeq" id="WP_048875700.1">
    <property type="nucleotide sequence ID" value="NZ_CP011126.1"/>
</dbReference>